<feature type="transmembrane region" description="Helical" evidence="11">
    <location>
        <begin position="166"/>
        <end position="184"/>
    </location>
</feature>
<evidence type="ECO:0000259" key="12">
    <source>
        <dbReference type="Pfam" id="PF00884"/>
    </source>
</evidence>
<evidence type="ECO:0000256" key="5">
    <source>
        <dbReference type="ARBA" id="ARBA00022692"/>
    </source>
</evidence>
<dbReference type="RefSeq" id="WP_240983991.1">
    <property type="nucleotide sequence ID" value="NZ_CDGJ01000015.1"/>
</dbReference>
<dbReference type="KEGG" id="aacx:DEACI_0948"/>
<reference evidence="14" key="1">
    <citation type="submission" date="2014-11" db="EMBL/GenBank/DDBJ databases">
        <authorList>
            <person name="Hornung B.V."/>
        </authorList>
    </citation>
    <scope>NUCLEOTIDE SEQUENCE</scope>
    <source>
        <strain evidence="14">INE</strain>
    </source>
</reference>
<name>A0A8S0XAS1_9FIRM</name>
<dbReference type="EC" id="2.7.8.-" evidence="14"/>
<reference evidence="13" key="2">
    <citation type="submission" date="2020-01" db="EMBL/GenBank/DDBJ databases">
        <authorList>
            <person name="Hornung B."/>
        </authorList>
    </citation>
    <scope>NUCLEOTIDE SEQUENCE</scope>
    <source>
        <strain evidence="13">PacBioINE</strain>
    </source>
</reference>
<dbReference type="GO" id="GO:0046872">
    <property type="term" value="F:metal ion binding"/>
    <property type="evidence" value="ECO:0007669"/>
    <property type="project" value="UniProtKB-KW"/>
</dbReference>
<feature type="active site" evidence="8">
    <location>
        <position position="319"/>
    </location>
</feature>
<feature type="domain" description="Sulfatase N-terminal" evidence="12">
    <location>
        <begin position="269"/>
        <end position="558"/>
    </location>
</feature>
<evidence type="ECO:0000256" key="2">
    <source>
        <dbReference type="ARBA" id="ARBA00004936"/>
    </source>
</evidence>
<feature type="transmembrane region" description="Helical" evidence="11">
    <location>
        <begin position="73"/>
        <end position="93"/>
    </location>
</feature>
<dbReference type="Proteomes" id="UP001071230">
    <property type="component" value="Unassembled WGS sequence"/>
</dbReference>
<proteinExistence type="inferred from homology"/>
<evidence type="ECO:0000313" key="15">
    <source>
        <dbReference type="Proteomes" id="UP001071230"/>
    </source>
</evidence>
<dbReference type="GO" id="GO:0016787">
    <property type="term" value="F:hydrolase activity"/>
    <property type="evidence" value="ECO:0007669"/>
    <property type="project" value="UniProtKB-KW"/>
</dbReference>
<keyword evidence="9" id="KW-0479">Metal-binding</keyword>
<dbReference type="InterPro" id="IPR012160">
    <property type="entry name" value="LtaS-like"/>
</dbReference>
<accession>A0A8S0XAS1</accession>
<dbReference type="GO" id="GO:0016740">
    <property type="term" value="F:transferase activity"/>
    <property type="evidence" value="ECO:0007669"/>
    <property type="project" value="UniProtKB-KW"/>
</dbReference>
<organism evidence="13">
    <name type="scientific">Acididesulfobacillus acetoxydans</name>
    <dbReference type="NCBI Taxonomy" id="1561005"/>
    <lineage>
        <taxon>Bacteria</taxon>
        <taxon>Bacillati</taxon>
        <taxon>Bacillota</taxon>
        <taxon>Clostridia</taxon>
        <taxon>Eubacteriales</taxon>
        <taxon>Peptococcaceae</taxon>
        <taxon>Acididesulfobacillus</taxon>
    </lineage>
</organism>
<evidence type="ECO:0000256" key="10">
    <source>
        <dbReference type="PIRSR" id="PIRSR005091-3"/>
    </source>
</evidence>
<dbReference type="CDD" id="cd16015">
    <property type="entry name" value="LTA_synthase"/>
    <property type="match status" value="1"/>
</dbReference>
<dbReference type="Proteomes" id="UP000836597">
    <property type="component" value="Chromosome"/>
</dbReference>
<feature type="binding site" evidence="9">
    <location>
        <position position="432"/>
    </location>
    <ligand>
        <name>substrate</name>
    </ligand>
</feature>
<sequence length="645" mass="71819">MSFARPLSAKSNKPTPFILGALAFVLFLTKIYVVLSAFGLITRLQAQSRFFGTAGVLLILCSVAFLLKGRGRGLYLLAADLLVTVVSFFDLLFLRHFDDIITLCTFVTAWQDLTGTTAWWSLLRPQDIFLIVDFFFLVPAALRFRSSREPAAHPADSRPSSKHRALFYRAGGFVLALGLGLLALNRASTMLEKDQPGIARTLYSKLYIAQSIGNLDFHVLDARRAWQIRLHTPPLTPQKGLALQQWFKATHPPSQHNNVPPALGVAKGKNLIIIQVESLQQFVIGKKIDGKEITPNLNRLIKNSYYFDHYYGETWNGGTADAEFMANVSQYPVSKGSAFIDYPMNHYTSIGSTFAAAGYTTTAIEANLPGFWGMDLMAPALGFQQVMDSDDFKPGRNIGLGLADPDMFQQGAARLEQLKQPFYSFFVTLSSHYPFELPPKDRTLQVAPYRHTLFGHYLQAVHYTDQAIGSFLDRLQKDGLLANSVVVIYGDHPAPLPRHDTQLSSFLGYGAKGIDDYHWQEMQKIPLIIHLPVGVDHGIEHTVGGPVDLFPTLLGLFGQDASHYPLIGHDLFHSPLAGLAISRNGVVYEKGKLYNVYGRTVYQMGTGKVLPWSDSNPALKLYNTYLNNTDLIFQHDLQQKLLHAP</sequence>
<protein>
    <submittedName>
        <fullName evidence="13 14">Lipoteichoic acid synthase-like</fullName>
        <ecNumber evidence="13">3.1.6.-</ecNumber>
        <ecNumber evidence="14">2.7.8.-</ecNumber>
    </submittedName>
</protein>
<dbReference type="PANTHER" id="PTHR47371:SF3">
    <property type="entry name" value="PHOSPHOGLYCEROL TRANSFERASE I"/>
    <property type="match status" value="1"/>
</dbReference>
<feature type="transmembrane region" description="Helical" evidence="11">
    <location>
        <begin position="50"/>
        <end position="67"/>
    </location>
</feature>
<feature type="binding site" evidence="10">
    <location>
        <position position="491"/>
    </location>
    <ligand>
        <name>Mn(2+)</name>
        <dbReference type="ChEBI" id="CHEBI:29035"/>
    </ligand>
</feature>
<dbReference type="AlphaFoldDB" id="A0A8S0XAS1"/>
<keyword evidence="5 11" id="KW-0812">Transmembrane</keyword>
<dbReference type="InterPro" id="IPR017850">
    <property type="entry name" value="Alkaline_phosphatase_core_sf"/>
</dbReference>
<comment type="pathway">
    <text evidence="2">Cell wall biogenesis; lipoteichoic acid biosynthesis.</text>
</comment>
<keyword evidence="6 11" id="KW-1133">Transmembrane helix</keyword>
<evidence type="ECO:0000256" key="3">
    <source>
        <dbReference type="ARBA" id="ARBA00009983"/>
    </source>
</evidence>
<comment type="subcellular location">
    <subcellularLocation>
        <location evidence="1">Cell membrane</location>
        <topology evidence="1">Multi-pass membrane protein</topology>
    </subcellularLocation>
</comment>
<keyword evidence="13" id="KW-0378">Hydrolase</keyword>
<dbReference type="PIRSF" id="PIRSF005091">
    <property type="entry name" value="Mmb_sulf_HI1246"/>
    <property type="match status" value="1"/>
</dbReference>
<dbReference type="Gene3D" id="3.30.1120.170">
    <property type="match status" value="1"/>
</dbReference>
<dbReference type="InterPro" id="IPR000917">
    <property type="entry name" value="Sulfatase_N"/>
</dbReference>
<dbReference type="GO" id="GO:0005886">
    <property type="term" value="C:plasma membrane"/>
    <property type="evidence" value="ECO:0007669"/>
    <property type="project" value="UniProtKB-SubCell"/>
</dbReference>
<comment type="similarity">
    <text evidence="3">Belongs to the LTA synthase family.</text>
</comment>
<feature type="binding site" evidence="10">
    <location>
        <position position="492"/>
    </location>
    <ligand>
        <name>Mn(2+)</name>
        <dbReference type="ChEBI" id="CHEBI:29035"/>
    </ligand>
</feature>
<feature type="transmembrane region" description="Helical" evidence="11">
    <location>
        <begin position="17"/>
        <end position="38"/>
    </location>
</feature>
<evidence type="ECO:0000256" key="11">
    <source>
        <dbReference type="SAM" id="Phobius"/>
    </source>
</evidence>
<keyword evidence="15" id="KW-1185">Reference proteome</keyword>
<evidence type="ECO:0000256" key="6">
    <source>
        <dbReference type="ARBA" id="ARBA00022989"/>
    </source>
</evidence>
<feature type="binding site" evidence="10">
    <location>
        <position position="319"/>
    </location>
    <ligand>
        <name>Mn(2+)</name>
        <dbReference type="ChEBI" id="CHEBI:29035"/>
    </ligand>
</feature>
<dbReference type="PANTHER" id="PTHR47371">
    <property type="entry name" value="LIPOTEICHOIC ACID SYNTHASE"/>
    <property type="match status" value="1"/>
</dbReference>
<gene>
    <name evidence="14" type="ORF">DEACI_0518</name>
    <name evidence="13" type="ORF">DEACI_0948</name>
</gene>
<evidence type="ECO:0000256" key="9">
    <source>
        <dbReference type="PIRSR" id="PIRSR005091-2"/>
    </source>
</evidence>
<dbReference type="InterPro" id="IPR050448">
    <property type="entry name" value="OpgB/LTA_synthase_biosynth"/>
</dbReference>
<keyword evidence="7 11" id="KW-0472">Membrane</keyword>
<evidence type="ECO:0000313" key="14">
    <source>
        <dbReference type="EMBL" id="CEJ06072.1"/>
    </source>
</evidence>
<evidence type="ECO:0000256" key="8">
    <source>
        <dbReference type="PIRSR" id="PIRSR005091-1"/>
    </source>
</evidence>
<keyword evidence="9" id="KW-0464">Manganese</keyword>
<evidence type="ECO:0000313" key="13">
    <source>
        <dbReference type="EMBL" id="CAA7600296.1"/>
    </source>
</evidence>
<dbReference type="EC" id="3.1.6.-" evidence="13"/>
<evidence type="ECO:0000256" key="4">
    <source>
        <dbReference type="ARBA" id="ARBA00022475"/>
    </source>
</evidence>
<evidence type="ECO:0000256" key="7">
    <source>
        <dbReference type="ARBA" id="ARBA00023136"/>
    </source>
</evidence>
<dbReference type="Pfam" id="PF00884">
    <property type="entry name" value="Sulfatase"/>
    <property type="match status" value="1"/>
</dbReference>
<dbReference type="SUPFAM" id="SSF53649">
    <property type="entry name" value="Alkaline phosphatase-like"/>
    <property type="match status" value="1"/>
</dbReference>
<dbReference type="EMBL" id="CDGJ01000015">
    <property type="protein sequence ID" value="CEJ06072.1"/>
    <property type="molecule type" value="Genomic_DNA"/>
</dbReference>
<dbReference type="Gene3D" id="3.40.720.10">
    <property type="entry name" value="Alkaline Phosphatase, subunit A"/>
    <property type="match status" value="1"/>
</dbReference>
<dbReference type="EMBL" id="LR746496">
    <property type="protein sequence ID" value="CAA7600296.1"/>
    <property type="molecule type" value="Genomic_DNA"/>
</dbReference>
<keyword evidence="14" id="KW-0808">Transferase</keyword>
<feature type="binding site" evidence="10">
    <location>
        <position position="277"/>
    </location>
    <ligand>
        <name>Mn(2+)</name>
        <dbReference type="ChEBI" id="CHEBI:29035"/>
    </ligand>
</feature>
<keyword evidence="4" id="KW-1003">Cell membrane</keyword>
<evidence type="ECO:0000256" key="1">
    <source>
        <dbReference type="ARBA" id="ARBA00004651"/>
    </source>
</evidence>